<feature type="compositionally biased region" description="Low complexity" evidence="1">
    <location>
        <begin position="187"/>
        <end position="196"/>
    </location>
</feature>
<dbReference type="AlphaFoldDB" id="A0AAW1RSZ9"/>
<proteinExistence type="predicted"/>
<feature type="region of interest" description="Disordered" evidence="1">
    <location>
        <begin position="137"/>
        <end position="286"/>
    </location>
</feature>
<evidence type="ECO:0000256" key="1">
    <source>
        <dbReference type="SAM" id="MobiDB-lite"/>
    </source>
</evidence>
<evidence type="ECO:0008006" key="4">
    <source>
        <dbReference type="Google" id="ProtNLM"/>
    </source>
</evidence>
<comment type="caution">
    <text evidence="2">The sequence shown here is derived from an EMBL/GenBank/DDBJ whole genome shotgun (WGS) entry which is preliminary data.</text>
</comment>
<dbReference type="EMBL" id="JALJOS010000007">
    <property type="protein sequence ID" value="KAK9836658.1"/>
    <property type="molecule type" value="Genomic_DNA"/>
</dbReference>
<evidence type="ECO:0000313" key="3">
    <source>
        <dbReference type="Proteomes" id="UP001438707"/>
    </source>
</evidence>
<gene>
    <name evidence="2" type="ORF">WJX74_005458</name>
</gene>
<evidence type="ECO:0000313" key="2">
    <source>
        <dbReference type="EMBL" id="KAK9836658.1"/>
    </source>
</evidence>
<dbReference type="CDD" id="cd00167">
    <property type="entry name" value="SANT"/>
    <property type="match status" value="1"/>
</dbReference>
<reference evidence="2 3" key="1">
    <citation type="journal article" date="2024" name="Nat. Commun.">
        <title>Phylogenomics reveals the evolutionary origins of lichenization in chlorophyte algae.</title>
        <authorList>
            <person name="Puginier C."/>
            <person name="Libourel C."/>
            <person name="Otte J."/>
            <person name="Skaloud P."/>
            <person name="Haon M."/>
            <person name="Grisel S."/>
            <person name="Petersen M."/>
            <person name="Berrin J.G."/>
            <person name="Delaux P.M."/>
            <person name="Dal Grande F."/>
            <person name="Keller J."/>
        </authorList>
    </citation>
    <scope>NUCLEOTIDE SEQUENCE [LARGE SCALE GENOMIC DNA]</scope>
    <source>
        <strain evidence="2 3">SAG 2145</strain>
    </source>
</reference>
<name>A0AAW1RSZ9_9CHLO</name>
<dbReference type="Proteomes" id="UP001438707">
    <property type="component" value="Unassembled WGS sequence"/>
</dbReference>
<organism evidence="2 3">
    <name type="scientific">Apatococcus lobatus</name>
    <dbReference type="NCBI Taxonomy" id="904363"/>
    <lineage>
        <taxon>Eukaryota</taxon>
        <taxon>Viridiplantae</taxon>
        <taxon>Chlorophyta</taxon>
        <taxon>core chlorophytes</taxon>
        <taxon>Trebouxiophyceae</taxon>
        <taxon>Chlorellales</taxon>
        <taxon>Chlorellaceae</taxon>
        <taxon>Apatococcus</taxon>
    </lineage>
</organism>
<feature type="compositionally biased region" description="Low complexity" evidence="1">
    <location>
        <begin position="217"/>
        <end position="241"/>
    </location>
</feature>
<accession>A0AAW1RSZ9</accession>
<sequence>MRFPLATQPKQLHTDLEVPPESLQPLARRQEQGLEYYGDHVLPTSKRRKTCSQDTPLLQACLLHEPQRQVPFWRPQHLKPRSKLTAEDEAVLKAAGWGSSGPGSWDPAFLVSEEDKLIVEARKMGMQWHEIAQHLPERTIGSLRKQFGNSRPKPKSDKPRRPSAPLVDLASGRNHPDAINAPGALKNAAANNSSSSQGNSTLNPFRAREPSPAAVDGRSASRPSSAAAGSAAAPGSARATPSPAPPHDDVGDIVELNSRRLSRNEESKGQGHVQLSKPLPSAPENFTGAAAHDLDNIDGFKFYQQVAVADPDDAARKYEFDLADPTHCACFNVRDGKDGSPIISWSNLCSLYEMPDGSQWAEHGNLVDAEDLEELASKAGKDHKQLLGSAGASDQELFKKQGRCHSRLENIEYECWVFPREFPEQQQLIKMLPQAYTNDLYYWRTMFNPVTFQTVVRA</sequence>
<keyword evidence="3" id="KW-1185">Reference proteome</keyword>
<dbReference type="InterPro" id="IPR001005">
    <property type="entry name" value="SANT/Myb"/>
</dbReference>
<protein>
    <recommendedName>
        <fullName evidence="4">Myb-like domain-containing protein</fullName>
    </recommendedName>
</protein>